<reference evidence="2" key="1">
    <citation type="journal article" date="2019" name="Int. J. Syst. Evol. Microbiol.">
        <title>The Global Catalogue of Microorganisms (GCM) 10K type strain sequencing project: providing services to taxonomists for standard genome sequencing and annotation.</title>
        <authorList>
            <consortium name="The Broad Institute Genomics Platform"/>
            <consortium name="The Broad Institute Genome Sequencing Center for Infectious Disease"/>
            <person name="Wu L."/>
            <person name="Ma J."/>
        </authorList>
    </citation>
    <scope>NUCLEOTIDE SEQUENCE [LARGE SCALE GENOMIC DNA]</scope>
    <source>
        <strain evidence="2">CGMCC 4.7132</strain>
    </source>
</reference>
<sequence length="108" mass="9982">MGAFGYGVVTGTPLACNLVGAGCLGSAAPVACNLAGAGCLGSAGYLAGAGYIAGANCLAGADCLAGANCLAVAACPAGESVFGGGHLMPPPGAPVYAHAKRMGPAGNR</sequence>
<evidence type="ECO:0000313" key="2">
    <source>
        <dbReference type="Proteomes" id="UP001596004"/>
    </source>
</evidence>
<dbReference type="RefSeq" id="WP_380838396.1">
    <property type="nucleotide sequence ID" value="NZ_JBHSFP010000003.1"/>
</dbReference>
<organism evidence="1 2">
    <name type="scientific">Sphaerisporangium dianthi</name>
    <dbReference type="NCBI Taxonomy" id="1436120"/>
    <lineage>
        <taxon>Bacteria</taxon>
        <taxon>Bacillati</taxon>
        <taxon>Actinomycetota</taxon>
        <taxon>Actinomycetes</taxon>
        <taxon>Streptosporangiales</taxon>
        <taxon>Streptosporangiaceae</taxon>
        <taxon>Sphaerisporangium</taxon>
    </lineage>
</organism>
<keyword evidence="2" id="KW-1185">Reference proteome</keyword>
<comment type="caution">
    <text evidence="1">The sequence shown here is derived from an EMBL/GenBank/DDBJ whole genome shotgun (WGS) entry which is preliminary data.</text>
</comment>
<proteinExistence type="predicted"/>
<dbReference type="EMBL" id="JBHSFP010000003">
    <property type="protein sequence ID" value="MFC4530524.1"/>
    <property type="molecule type" value="Genomic_DNA"/>
</dbReference>
<evidence type="ECO:0000313" key="1">
    <source>
        <dbReference type="EMBL" id="MFC4530524.1"/>
    </source>
</evidence>
<gene>
    <name evidence="1" type="ORF">ACFO60_07095</name>
</gene>
<name>A0ABV9CDB6_9ACTN</name>
<dbReference type="Proteomes" id="UP001596004">
    <property type="component" value="Unassembled WGS sequence"/>
</dbReference>
<protein>
    <submittedName>
        <fullName evidence="1">Uncharacterized protein</fullName>
    </submittedName>
</protein>
<accession>A0ABV9CDB6</accession>